<evidence type="ECO:0000313" key="1">
    <source>
        <dbReference type="EMBL" id="SCC64336.1"/>
    </source>
</evidence>
<dbReference type="OrthoDB" id="6636991at2"/>
<dbReference type="Proteomes" id="UP000198515">
    <property type="component" value="Unassembled WGS sequence"/>
</dbReference>
<gene>
    <name evidence="1" type="ORF">GA0061070_105525</name>
</gene>
<organism evidence="1 2">
    <name type="scientific">Kosakonia oryziphila</name>
    <dbReference type="NCBI Taxonomy" id="1005667"/>
    <lineage>
        <taxon>Bacteria</taxon>
        <taxon>Pseudomonadati</taxon>
        <taxon>Pseudomonadota</taxon>
        <taxon>Gammaproteobacteria</taxon>
        <taxon>Enterobacterales</taxon>
        <taxon>Enterobacteriaceae</taxon>
        <taxon>Kosakonia</taxon>
    </lineage>
</organism>
<protein>
    <submittedName>
        <fullName evidence="1">Uncharacterized protein</fullName>
    </submittedName>
</protein>
<proteinExistence type="predicted"/>
<reference evidence="2" key="1">
    <citation type="submission" date="2016-08" db="EMBL/GenBank/DDBJ databases">
        <authorList>
            <person name="Varghese N."/>
            <person name="Submissions Spin"/>
        </authorList>
    </citation>
    <scope>NUCLEOTIDE SEQUENCE [LARGE SCALE GENOMIC DNA]</scope>
    <source>
        <strain evidence="2">REICA_142</strain>
    </source>
</reference>
<accession>A0A1C4G860</accession>
<keyword evidence="2" id="KW-1185">Reference proteome</keyword>
<sequence length="152" mass="17577">MNQEYIVFSSVLSDVAEKNYAAGVAHEEAGQFVNKIFSLYKESGLPTPNIDWIDKVPANVNKWIKTVLGNEFHYMKEPPIWLHDASWRFINEEPMIFISQVEFIDNEVMENKLSTDDVLYTFAGRKKTNDGWELIIKMVKQSKTSVGTTYIY</sequence>
<name>A0A1C4G860_9ENTR</name>
<evidence type="ECO:0000313" key="2">
    <source>
        <dbReference type="Proteomes" id="UP000198515"/>
    </source>
</evidence>
<dbReference type="EMBL" id="FMBC01000055">
    <property type="protein sequence ID" value="SCC64336.1"/>
    <property type="molecule type" value="Genomic_DNA"/>
</dbReference>
<dbReference type="RefSeq" id="WP_090137964.1">
    <property type="nucleotide sequence ID" value="NZ_FMBC01000055.1"/>
</dbReference>
<dbReference type="AlphaFoldDB" id="A0A1C4G860"/>